<reference evidence="1" key="1">
    <citation type="journal article" date="2021" name="Microb. Physiol.">
        <title>Proteogenomic Insights into the Physiology of Marine, Sulfate-Reducing, Filamentous Desulfonema limicola and Desulfonema magnum.</title>
        <authorList>
            <person name="Schnaars V."/>
            <person name="Wohlbrand L."/>
            <person name="Scheve S."/>
            <person name="Hinrichs C."/>
            <person name="Reinhardt R."/>
            <person name="Rabus R."/>
        </authorList>
    </citation>
    <scope>NUCLEOTIDE SEQUENCE</scope>
    <source>
        <strain evidence="1">4be13</strain>
    </source>
</reference>
<organism evidence="1 2">
    <name type="scientific">Desulfonema magnum</name>
    <dbReference type="NCBI Taxonomy" id="45655"/>
    <lineage>
        <taxon>Bacteria</taxon>
        <taxon>Pseudomonadati</taxon>
        <taxon>Thermodesulfobacteriota</taxon>
        <taxon>Desulfobacteria</taxon>
        <taxon>Desulfobacterales</taxon>
        <taxon>Desulfococcaceae</taxon>
        <taxon>Desulfonema</taxon>
    </lineage>
</organism>
<dbReference type="EMBL" id="CP061800">
    <property type="protein sequence ID" value="QTA88848.1"/>
    <property type="molecule type" value="Genomic_DNA"/>
</dbReference>
<dbReference type="Proteomes" id="UP000663722">
    <property type="component" value="Chromosome"/>
</dbReference>
<gene>
    <name evidence="1" type="ORF">dnm_048950</name>
</gene>
<accession>A0A975BPA1</accession>
<dbReference type="AlphaFoldDB" id="A0A975BPA1"/>
<protein>
    <submittedName>
        <fullName evidence="1">Uncharacterized protein</fullName>
    </submittedName>
</protein>
<evidence type="ECO:0000313" key="2">
    <source>
        <dbReference type="Proteomes" id="UP000663722"/>
    </source>
</evidence>
<proteinExistence type="predicted"/>
<name>A0A975BPA1_9BACT</name>
<keyword evidence="2" id="KW-1185">Reference proteome</keyword>
<sequence>MIKFFLLFRSTELTPKPAKAGIQQLFLSAGISKIIFLLSQE</sequence>
<evidence type="ECO:0000313" key="1">
    <source>
        <dbReference type="EMBL" id="QTA88848.1"/>
    </source>
</evidence>
<dbReference type="KEGG" id="dmm:dnm_048950"/>